<accession>A0A370GHT7</accession>
<protein>
    <recommendedName>
        <fullName evidence="3">Spore germination protein GerPA/GerPF</fullName>
    </recommendedName>
</protein>
<organism evidence="1 2">
    <name type="scientific">Falsibacillus pallidus</name>
    <dbReference type="NCBI Taxonomy" id="493781"/>
    <lineage>
        <taxon>Bacteria</taxon>
        <taxon>Bacillati</taxon>
        <taxon>Bacillota</taxon>
        <taxon>Bacilli</taxon>
        <taxon>Bacillales</taxon>
        <taxon>Bacillaceae</taxon>
        <taxon>Falsibacillus</taxon>
    </lineage>
</organism>
<dbReference type="OrthoDB" id="2922344at2"/>
<name>A0A370GHT7_9BACI</name>
<proteinExistence type="predicted"/>
<evidence type="ECO:0000313" key="2">
    <source>
        <dbReference type="Proteomes" id="UP000255326"/>
    </source>
</evidence>
<comment type="caution">
    <text evidence="1">The sequence shown here is derived from an EMBL/GenBank/DDBJ whole genome shotgun (WGS) entry which is preliminary data.</text>
</comment>
<dbReference type="AlphaFoldDB" id="A0A370GHT7"/>
<dbReference type="RefSeq" id="WP_114745510.1">
    <property type="nucleotide sequence ID" value="NZ_QQAY01000004.1"/>
</dbReference>
<dbReference type="Proteomes" id="UP000255326">
    <property type="component" value="Unassembled WGS sequence"/>
</dbReference>
<keyword evidence="2" id="KW-1185">Reference proteome</keyword>
<gene>
    <name evidence="1" type="ORF">DFR59_104272</name>
</gene>
<reference evidence="1 2" key="1">
    <citation type="submission" date="2018-07" db="EMBL/GenBank/DDBJ databases">
        <title>Genomic Encyclopedia of Type Strains, Phase IV (KMG-IV): sequencing the most valuable type-strain genomes for metagenomic binning, comparative biology and taxonomic classification.</title>
        <authorList>
            <person name="Goeker M."/>
        </authorList>
    </citation>
    <scope>NUCLEOTIDE SEQUENCE [LARGE SCALE GENOMIC DNA]</scope>
    <source>
        <strain evidence="1 2">DSM 25281</strain>
    </source>
</reference>
<dbReference type="EMBL" id="QQAY01000004">
    <property type="protein sequence ID" value="RDI43217.1"/>
    <property type="molecule type" value="Genomic_DNA"/>
</dbReference>
<sequence length="79" mass="8997">MNFSFTKMNIQGLKVNIIGQGCVLNYGQSHLINRNAVTKKNQGFGEQNADEVFTFNPFFEVDDGDIEDNNSFKRSFPCR</sequence>
<evidence type="ECO:0008006" key="3">
    <source>
        <dbReference type="Google" id="ProtNLM"/>
    </source>
</evidence>
<evidence type="ECO:0000313" key="1">
    <source>
        <dbReference type="EMBL" id="RDI43217.1"/>
    </source>
</evidence>